<keyword evidence="10 16" id="KW-0946">Virion</keyword>
<evidence type="ECO:0000256" key="16">
    <source>
        <dbReference type="RuleBase" id="RU363117"/>
    </source>
</evidence>
<comment type="subcellular location">
    <subcellularLocation>
        <location evidence="16">Virion</location>
    </subcellularLocation>
    <text evidence="16">Attached inside the inner capsid as a minor component. Also found in spherical cytoplasmic structures, called virus factories, that appear early after infection and are the site of viral replication and packaging.</text>
</comment>
<dbReference type="EC" id="2.7.7.48" evidence="3 16"/>
<dbReference type="EMBL" id="KJ725017">
    <property type="protein sequence ID" value="AIT39438.1"/>
    <property type="molecule type" value="Genomic_RNA"/>
</dbReference>
<comment type="cofactor">
    <cofactor evidence="1 16">
        <name>Mg(2+)</name>
        <dbReference type="ChEBI" id="CHEBI:18420"/>
    </cofactor>
</comment>
<evidence type="ECO:0000256" key="12">
    <source>
        <dbReference type="ARBA" id="ARBA00022953"/>
    </source>
</evidence>
<dbReference type="GO" id="GO:0044423">
    <property type="term" value="C:virion component"/>
    <property type="evidence" value="ECO:0007669"/>
    <property type="project" value="UniProtKB-KW"/>
</dbReference>
<evidence type="ECO:0000256" key="4">
    <source>
        <dbReference type="ARBA" id="ARBA00022412"/>
    </source>
</evidence>
<comment type="catalytic activity">
    <reaction evidence="15 16">
        <text>RNA(n) + a ribonucleoside 5'-triphosphate = RNA(n+1) + diphosphate</text>
        <dbReference type="Rhea" id="RHEA:21248"/>
        <dbReference type="Rhea" id="RHEA-COMP:14527"/>
        <dbReference type="Rhea" id="RHEA-COMP:17342"/>
        <dbReference type="ChEBI" id="CHEBI:33019"/>
        <dbReference type="ChEBI" id="CHEBI:61557"/>
        <dbReference type="ChEBI" id="CHEBI:140395"/>
        <dbReference type="EC" id="2.7.7.48"/>
    </reaction>
</comment>
<evidence type="ECO:0000256" key="7">
    <source>
        <dbReference type="ARBA" id="ARBA00022695"/>
    </source>
</evidence>
<dbReference type="Gene3D" id="1.20.120.1390">
    <property type="match status" value="1"/>
</dbReference>
<evidence type="ECO:0000256" key="6">
    <source>
        <dbReference type="ARBA" id="ARBA00022679"/>
    </source>
</evidence>
<accession>A0A097GWD5</accession>
<dbReference type="GO" id="GO:0003968">
    <property type="term" value="F:RNA-directed RNA polymerase activity"/>
    <property type="evidence" value="ECO:0007669"/>
    <property type="project" value="UniProtKB-KW"/>
</dbReference>
<dbReference type="PROSITE" id="PS50523">
    <property type="entry name" value="RDRP_DSRNA_REO"/>
    <property type="match status" value="1"/>
</dbReference>
<dbReference type="InterPro" id="IPR042032">
    <property type="entry name" value="RNA-dir_pol_4-hel_dom"/>
</dbReference>
<comment type="subunit">
    <text evidence="16">Interacts with VP3 (Potential). Interacts with VP2; this interaction activates VP1. Interacts with NSP5; this interaction is probably necessary for the formation of functional virus factories. Interacts with NSP2; this interaction is weak.</text>
</comment>
<comment type="similarity">
    <text evidence="2 16">Belongs to the reoviridae RNA-directed RNA polymerase family.</text>
</comment>
<dbReference type="Pfam" id="PF02123">
    <property type="entry name" value="RdRP_4"/>
    <property type="match status" value="1"/>
</dbReference>
<dbReference type="GO" id="GO:0000166">
    <property type="term" value="F:nucleotide binding"/>
    <property type="evidence" value="ECO:0007669"/>
    <property type="project" value="UniProtKB-KW"/>
</dbReference>
<evidence type="ECO:0000256" key="2">
    <source>
        <dbReference type="ARBA" id="ARBA00009581"/>
    </source>
</evidence>
<keyword evidence="7 16" id="KW-0548">Nucleotidyltransferase</keyword>
<dbReference type="InterPro" id="IPR007097">
    <property type="entry name" value="RNA-dir_pol_reovirus"/>
</dbReference>
<dbReference type="Gene3D" id="1.10.357.80">
    <property type="match status" value="2"/>
</dbReference>
<keyword evidence="9 16" id="KW-0460">Magnesium</keyword>
<dbReference type="Gene3D" id="3.30.230.140">
    <property type="match status" value="2"/>
</dbReference>
<dbReference type="Gene3D" id="1.10.10.1990">
    <property type="entry name" value="Viral RNA-directed RNA polymerase, 4-helical domain"/>
    <property type="match status" value="1"/>
</dbReference>
<evidence type="ECO:0000256" key="1">
    <source>
        <dbReference type="ARBA" id="ARBA00001946"/>
    </source>
</evidence>
<evidence type="ECO:0000256" key="3">
    <source>
        <dbReference type="ARBA" id="ARBA00012494"/>
    </source>
</evidence>
<evidence type="ECO:0000256" key="14">
    <source>
        <dbReference type="ARBA" id="ARBA00047168"/>
    </source>
</evidence>
<dbReference type="SUPFAM" id="SSF56672">
    <property type="entry name" value="DNA/RNA polymerases"/>
    <property type="match status" value="1"/>
</dbReference>
<dbReference type="InterPro" id="IPR043502">
    <property type="entry name" value="DNA/RNA_pol_sf"/>
</dbReference>
<dbReference type="Gene3D" id="3.30.70.2480">
    <property type="match status" value="1"/>
</dbReference>
<evidence type="ECO:0000259" key="17">
    <source>
        <dbReference type="PROSITE" id="PS50523"/>
    </source>
</evidence>
<evidence type="ECO:0000256" key="5">
    <source>
        <dbReference type="ARBA" id="ARBA00022484"/>
    </source>
</evidence>
<evidence type="ECO:0000313" key="19">
    <source>
        <dbReference type="Proteomes" id="UP000121987"/>
    </source>
</evidence>
<proteinExistence type="inferred from homology"/>
<comment type="subunit">
    <text evidence="14">Interacts with VP3. Interacts with VP2; this interaction activates VP1. Interacts with NSP5; this interaction is probably necessary for the formation of functional virus factories. Interacts with NSP2; this interaction is weak.</text>
</comment>
<evidence type="ECO:0000256" key="10">
    <source>
        <dbReference type="ARBA" id="ARBA00022844"/>
    </source>
</evidence>
<dbReference type="GO" id="GO:0006351">
    <property type="term" value="P:DNA-templated transcription"/>
    <property type="evidence" value="ECO:0007669"/>
    <property type="project" value="InterPro"/>
</dbReference>
<dbReference type="InterPro" id="IPR022071">
    <property type="entry name" value="Rotavirus_VP1_C"/>
</dbReference>
<dbReference type="InterPro" id="IPR001795">
    <property type="entry name" value="RNA-dir_pol_luteovirus"/>
</dbReference>
<comment type="function">
    <text evidence="16">RNA-directed RNA polymerase that is involved in both transcription and genome replication. Together with VP3 capping enzyme, forms an enzyme complex positioned near the channels situated at each of the five-fold vertices of the core. Following infection, the outermost layer of the virus is lost, leaving a double-layered particle (DLP) made up of the core and VP6 shell. VP1 then catalyzes the transcription of fully conservative plus-strand genomic RNAs that are extruded through the DLP's channels into the cytoplasm where they function as mRNAs for translation of viral proteins. One copy of each of the viral (+)RNAs is also recruited during core assembly, together with newly synthesized polymerase complexes and VP2. The polymerase of these novo-formed particles catalyzes the synthesis of complementary minus-strands leading to dsRNA formation. To do so, the polymerase specifically recognizes and binds 4 bases 5'-UGUG-3' in the conserved 3'-sequence of plus-strand RNA templates. VP2 presumably activates the autoinhibited VP1-RNA complex to coordinate packaging and genome replication. Once dsRNA synthesis is complete, the polymerase switches to the transcriptional mode, thus providing secondary transcription.</text>
</comment>
<evidence type="ECO:0000256" key="15">
    <source>
        <dbReference type="ARBA" id="ARBA00048744"/>
    </source>
</evidence>
<dbReference type="Pfam" id="PF12289">
    <property type="entry name" value="Rotavirus_VP1"/>
    <property type="match status" value="1"/>
</dbReference>
<keyword evidence="11 16" id="KW-0694">RNA-binding</keyword>
<keyword evidence="6 16" id="KW-0808">Transferase</keyword>
<keyword evidence="12 16" id="KW-0693">Viral RNA replication</keyword>
<sequence length="1089" mass="125251">MGTYNALLSEYLSFLYTSNDSIQIPIYYSSNSDLGSKCVEFHEKAVNLSKNNESIKHLYEEYKDVIDKATLLSVLSYSYGKYGNVESKIKEYATVAPLVAEFINDLDYENNKLTSELFDEENYTDSLMDPAILTSLSSNLNAAMFWFHNNKLKTRTDQEFAKLYRRRESLFRIVASTVNKYGVPRHDQKYRYTYDVMKDKPYYLVTWANSSIEMLMSVHDHNDYLIAEELIINSYSNRSTLAKIVSSPMSILVALLDINGTFITTEELELEFSNKYVKAIVPQKTLDELNDMLIAMEKANLYNIPKLIRNWMDAPTLSGFKLMTKIYSFSFHVGFRKQKMIDAALDQLNTEYSDDVDDEMYQEYSMLIRDEVVKMLQESVIHDDHLLVDSELAGLLSMSSASNGESRQLKFGKKTIFSTKKNMHVMDDMYNGKYNPELVPKVDQTHPIPLGRRDVPGRRTRIIFILPYEYFLAQHAVVEKMLQYAKHTREYAEFYSQSNQLLSYGDVTRFLSDNALVLYTDVSQWDSSQHNTEPFRKGIIAGLDRLITMTNNKKIKETLEKYRQTQINLMDSYVQIPDGDKILKIQYGAVASGEKQTKAANSIANLALIKTVLSRLANKYAFKTKIIRVDGDDNYAVLQFNSKITPELVIQVSDFIRDTYSRMNAKVKALVSTVGIEIAKRYIAGGKIFFRAGINLLNNEKRGQNTQWDQAAVLYANYIVNKLRGFSTDREFILTKIMQMTSVAITGSLRLFPSERVLTMNSTFKVFDSADFIIEYGTTDDDVYLQRAFMSLSSQSSSIADEIASSQVFKSYVNKVSNDLLKFNNSIVAKGIAQTEKAKLNSYAPIALEKRRAQLSSLLTILQKPVRFKSSKITINDILSDIKPYFKQDESNLEPIYPEFMPTLPYNVQYVLRCIGSRTYQIEDDGSKSTISKLIKKYSVYKPSVEELYKVISLQEKDIKLYLMSLGVPDIDSSAYIESRVYNQDKYRILESYIYNLLSINYGCYQLLDFNSKDLESLIRIPFKGKIPSVTFILHIYAKLHIINTAIKTGKWITLFCDFPKSEMIKLWKKMWSITSLRSPYSNANFFQD</sequence>
<dbReference type="GO" id="GO:0019079">
    <property type="term" value="P:viral genome replication"/>
    <property type="evidence" value="ECO:0007669"/>
    <property type="project" value="InterPro"/>
</dbReference>
<name>A0A097GWD5_9REOV</name>
<dbReference type="Proteomes" id="UP000121987">
    <property type="component" value="Genome"/>
</dbReference>
<keyword evidence="8 16" id="KW-0547">Nucleotide-binding</keyword>
<evidence type="ECO:0000256" key="8">
    <source>
        <dbReference type="ARBA" id="ARBA00022741"/>
    </source>
</evidence>
<protein>
    <recommendedName>
        <fullName evidence="4 16">RNA-directed RNA polymerase</fullName>
        <ecNumber evidence="3 16">2.7.7.48</ecNumber>
    </recommendedName>
    <alternativeName>
        <fullName evidence="13 16">Protein VP1</fullName>
    </alternativeName>
</protein>
<keyword evidence="5 16" id="KW-0696">RNA-directed RNA polymerase</keyword>
<evidence type="ECO:0000256" key="13">
    <source>
        <dbReference type="ARBA" id="ARBA00032403"/>
    </source>
</evidence>
<reference evidence="18 19" key="1">
    <citation type="journal article" date="2014" name="Biologicals">
        <title>Classification and characterization of a laboratory chicken rotavirus strain carrying G7P[35] neutralization antigens on the genotype 4 backbone gene configuration.</title>
        <authorList>
            <person name="Papp H."/>
            <person name="Marton S."/>
            <person name="Farkas S.L."/>
            <person name="Jakab F."/>
            <person name="Martella V."/>
            <person name="Malik Y.S."/>
            <person name="Palya V."/>
            <person name="Banyai K."/>
        </authorList>
    </citation>
    <scope>NUCLEOTIDE SEQUENCE [LARGE SCALE GENOMIC DNA]</scope>
    <source>
        <strain evidence="18">RVA/Chicken-tc/xxx/BRS/115/xxx/G7P[35]</strain>
    </source>
</reference>
<dbReference type="GO" id="GO:0003723">
    <property type="term" value="F:RNA binding"/>
    <property type="evidence" value="ECO:0007669"/>
    <property type="project" value="UniProtKB-KW"/>
</dbReference>
<evidence type="ECO:0000256" key="9">
    <source>
        <dbReference type="ARBA" id="ARBA00022842"/>
    </source>
</evidence>
<organism evidence="18 19">
    <name type="scientific">Rotavirus A</name>
    <dbReference type="NCBI Taxonomy" id="28875"/>
    <lineage>
        <taxon>Viruses</taxon>
        <taxon>Riboviria</taxon>
        <taxon>Orthornavirae</taxon>
        <taxon>Duplornaviricota</taxon>
        <taxon>Resentoviricetes</taxon>
        <taxon>Reovirales</taxon>
        <taxon>Sedoreoviridae</taxon>
        <taxon>Rotavirus</taxon>
        <taxon>Rotavirus alphagastroenteritidis</taxon>
    </lineage>
</organism>
<feature type="domain" description="RdRp catalytic" evidence="17">
    <location>
        <begin position="502"/>
        <end position="688"/>
    </location>
</feature>
<evidence type="ECO:0000256" key="11">
    <source>
        <dbReference type="ARBA" id="ARBA00022884"/>
    </source>
</evidence>
<evidence type="ECO:0000313" key="18">
    <source>
        <dbReference type="EMBL" id="AIT39438.1"/>
    </source>
</evidence>